<feature type="chain" id="PRO_5047093140" evidence="1">
    <location>
        <begin position="19"/>
        <end position="367"/>
    </location>
</feature>
<dbReference type="EMBL" id="JAENHO010000016">
    <property type="protein sequence ID" value="MBL7261005.1"/>
    <property type="molecule type" value="Genomic_DNA"/>
</dbReference>
<comment type="caution">
    <text evidence="2">The sequence shown here is derived from an EMBL/GenBank/DDBJ whole genome shotgun (WGS) entry which is preliminary data.</text>
</comment>
<dbReference type="Pfam" id="PF17957">
    <property type="entry name" value="Big_7"/>
    <property type="match status" value="1"/>
</dbReference>
<evidence type="ECO:0000256" key="1">
    <source>
        <dbReference type="SAM" id="SignalP"/>
    </source>
</evidence>
<evidence type="ECO:0000313" key="2">
    <source>
        <dbReference type="EMBL" id="MBL7261005.1"/>
    </source>
</evidence>
<keyword evidence="3" id="KW-1185">Reference proteome</keyword>
<sequence length="367" mass="39198">MAAVLVSVLAMGSTPVRAAEVVTYTLSPASGAIVHGVTELTFTDVSANVAEIAMYDKVLGTQLSRATGAPWTFSWDTVAQQGVAFRVVDADGRGIWVTRTYRVDNSGPGVSVDYGDSKIGVVPKGRNFVTLRTSDISPVSRVEFWIGGVQQASGQSFFYDFGPKSTVVSGEFRAWDALGNASRTPVTFWVDGDGPKLVSMTPASLALVRGTRIRSTVVAADRSGVQWVTLDNGTGSIHKTPYTDSVAAGKDGPKVLTWRLVDDYTQTSTVRRTVIVDNTRPSLKVTKAPANKAKVKGTVKVSVAANDRYGVARVELIVNGKVVARDTTAAYAFSVNTAKHGKTIKVAVRAYDRAGNATTTATRTWRR</sequence>
<organism evidence="2 3">
    <name type="scientific">Paractinoplanes lichenicola</name>
    <dbReference type="NCBI Taxonomy" id="2802976"/>
    <lineage>
        <taxon>Bacteria</taxon>
        <taxon>Bacillati</taxon>
        <taxon>Actinomycetota</taxon>
        <taxon>Actinomycetes</taxon>
        <taxon>Micromonosporales</taxon>
        <taxon>Micromonosporaceae</taxon>
        <taxon>Paractinoplanes</taxon>
    </lineage>
</organism>
<gene>
    <name evidence="2" type="ORF">JKJ07_42655</name>
</gene>
<evidence type="ECO:0000313" key="3">
    <source>
        <dbReference type="Proteomes" id="UP000598996"/>
    </source>
</evidence>
<proteinExistence type="predicted"/>
<accession>A0ABS1W2N5</accession>
<dbReference type="Proteomes" id="UP000598996">
    <property type="component" value="Unassembled WGS sequence"/>
</dbReference>
<dbReference type="Gene3D" id="2.60.40.10">
    <property type="entry name" value="Immunoglobulins"/>
    <property type="match status" value="1"/>
</dbReference>
<keyword evidence="1" id="KW-0732">Signal</keyword>
<protein>
    <submittedName>
        <fullName evidence="2">Uncharacterized protein</fullName>
    </submittedName>
</protein>
<dbReference type="InterPro" id="IPR013783">
    <property type="entry name" value="Ig-like_fold"/>
</dbReference>
<dbReference type="RefSeq" id="WP_202997715.1">
    <property type="nucleotide sequence ID" value="NZ_JAENHO010000016.1"/>
</dbReference>
<feature type="signal peptide" evidence="1">
    <location>
        <begin position="1"/>
        <end position="18"/>
    </location>
</feature>
<reference evidence="2 3" key="1">
    <citation type="submission" date="2021-01" db="EMBL/GenBank/DDBJ databases">
        <title>Actinoplanes sp. nov. LDG1-01 isolated from lichen.</title>
        <authorList>
            <person name="Saeng-In P."/>
            <person name="Phongsopitanun W."/>
            <person name="Kanchanasin P."/>
            <person name="Yuki M."/>
            <person name="Kudo T."/>
            <person name="Ohkuma M."/>
            <person name="Tanasupawat S."/>
        </authorList>
    </citation>
    <scope>NUCLEOTIDE SEQUENCE [LARGE SCALE GENOMIC DNA]</scope>
    <source>
        <strain evidence="2 3">LDG1-01</strain>
    </source>
</reference>
<name>A0ABS1W2N5_9ACTN</name>